<evidence type="ECO:0000256" key="6">
    <source>
        <dbReference type="SAM" id="MobiDB-lite"/>
    </source>
</evidence>
<evidence type="ECO:0000256" key="2">
    <source>
        <dbReference type="ARBA" id="ARBA00008105"/>
    </source>
</evidence>
<evidence type="ECO:0000256" key="3">
    <source>
        <dbReference type="ARBA" id="ARBA00022552"/>
    </source>
</evidence>
<dbReference type="GO" id="GO:0032040">
    <property type="term" value="C:small-subunit processome"/>
    <property type="evidence" value="ECO:0007669"/>
    <property type="project" value="UniProtKB-UniRule"/>
</dbReference>
<proteinExistence type="inferred from homology"/>
<organism evidence="8">
    <name type="scientific">Odontella aurita</name>
    <dbReference type="NCBI Taxonomy" id="265563"/>
    <lineage>
        <taxon>Eukaryota</taxon>
        <taxon>Sar</taxon>
        <taxon>Stramenopiles</taxon>
        <taxon>Ochrophyta</taxon>
        <taxon>Bacillariophyta</taxon>
        <taxon>Mediophyceae</taxon>
        <taxon>Biddulphiophycidae</taxon>
        <taxon>Eupodiscales</taxon>
        <taxon>Odontellaceae</taxon>
        <taxon>Odontella</taxon>
    </lineage>
</organism>
<comment type="function">
    <text evidence="5">Involved in nucleolar processing of pre-18S ribosomal RNA.</text>
</comment>
<feature type="region of interest" description="Disordered" evidence="6">
    <location>
        <begin position="1"/>
        <end position="22"/>
    </location>
</feature>
<comment type="subcellular location">
    <subcellularLocation>
        <location evidence="1 5">Nucleus</location>
        <location evidence="1 5">Nucleolus</location>
    </subcellularLocation>
</comment>
<evidence type="ECO:0000313" key="8">
    <source>
        <dbReference type="EMBL" id="CAE2233143.1"/>
    </source>
</evidence>
<evidence type="ECO:0000256" key="1">
    <source>
        <dbReference type="ARBA" id="ARBA00004604"/>
    </source>
</evidence>
<dbReference type="EMBL" id="HBKQ01018784">
    <property type="protein sequence ID" value="CAE2233141.1"/>
    <property type="molecule type" value="Transcribed_RNA"/>
</dbReference>
<dbReference type="EMBL" id="HBKQ01018785">
    <property type="protein sequence ID" value="CAE2233143.1"/>
    <property type="molecule type" value="Transcribed_RNA"/>
</dbReference>
<comment type="subunit">
    <text evidence="5">Component of the ribosomal small subunit (SSU) processome.</text>
</comment>
<accession>A0A6U6EKW6</accession>
<dbReference type="InterPro" id="IPR007144">
    <property type="entry name" value="SSU_processome_Utp11"/>
</dbReference>
<evidence type="ECO:0000256" key="4">
    <source>
        <dbReference type="ARBA" id="ARBA00023242"/>
    </source>
</evidence>
<dbReference type="PANTHER" id="PTHR12838:SF0">
    <property type="entry name" value="U3 SMALL NUCLEOLAR RNA-ASSOCIATED PROTEIN 11-RELATED"/>
    <property type="match status" value="1"/>
</dbReference>
<name>A0A6U6EKW6_9STRA</name>
<dbReference type="AlphaFoldDB" id="A0A6U6EKW6"/>
<protein>
    <recommendedName>
        <fullName evidence="5">U3 small nucleolar RNA-associated protein 11</fullName>
        <shortName evidence="5">U3 snoRNA-associated protein 11</shortName>
    </recommendedName>
</protein>
<sequence>MSSLRNAVKRVTHKERSQPQSRTHLGILEKKKDYTLRARDYHKKQDRVQVLRRKAATRNPDEFYFGMNRAGIKEGVHRKLEEVRQKEMEDTIGADAVKIMKGQDLSYVRLQLQKDARKIEKMQASLHFLDNYEEVGKKRRHTVFVESKEKADNFDVAEHFDTFPELAARSFNRPRRAMLKTAVCDNSDGGDSIGEKYVPTEKEQAKQAKVAKRAAKKIARARATAYREMEARASRKASMEIAEAHLITEKLLAAKGKKRKIKAAEDGKPAVYKWSRKRAR</sequence>
<reference evidence="8" key="1">
    <citation type="submission" date="2021-01" db="EMBL/GenBank/DDBJ databases">
        <authorList>
            <person name="Corre E."/>
            <person name="Pelletier E."/>
            <person name="Niang G."/>
            <person name="Scheremetjew M."/>
            <person name="Finn R."/>
            <person name="Kale V."/>
            <person name="Holt S."/>
            <person name="Cochrane G."/>
            <person name="Meng A."/>
            <person name="Brown T."/>
            <person name="Cohen L."/>
        </authorList>
    </citation>
    <scope>NUCLEOTIDE SEQUENCE</scope>
    <source>
        <strain evidence="8">Isolate 1302-5</strain>
    </source>
</reference>
<dbReference type="PANTHER" id="PTHR12838">
    <property type="entry name" value="U3 SMALL NUCLEOLAR RNA-ASSOCIATED PROTEIN 11"/>
    <property type="match status" value="1"/>
</dbReference>
<gene>
    <name evidence="7" type="ORF">OAUR00152_LOCUS12747</name>
    <name evidence="8" type="ORF">OAUR00152_LOCUS12748</name>
</gene>
<comment type="similarity">
    <text evidence="2 5">Belongs to the UTP11 family.</text>
</comment>
<evidence type="ECO:0000256" key="5">
    <source>
        <dbReference type="PIRNR" id="PIRNR015952"/>
    </source>
</evidence>
<evidence type="ECO:0000313" key="7">
    <source>
        <dbReference type="EMBL" id="CAE2233141.1"/>
    </source>
</evidence>
<keyword evidence="4 5" id="KW-0539">Nucleus</keyword>
<dbReference type="Pfam" id="PF03998">
    <property type="entry name" value="Utp11"/>
    <property type="match status" value="1"/>
</dbReference>
<dbReference type="GO" id="GO:0006364">
    <property type="term" value="P:rRNA processing"/>
    <property type="evidence" value="ECO:0007669"/>
    <property type="project" value="UniProtKB-UniRule"/>
</dbReference>
<dbReference type="PIRSF" id="PIRSF015952">
    <property type="entry name" value="U3snoRNP11"/>
    <property type="match status" value="1"/>
</dbReference>
<keyword evidence="3 5" id="KW-0698">rRNA processing</keyword>